<gene>
    <name evidence="1" type="ORF">UFOVP81_7</name>
</gene>
<dbReference type="EMBL" id="LR796199">
    <property type="protein sequence ID" value="CAB4126590.1"/>
    <property type="molecule type" value="Genomic_DNA"/>
</dbReference>
<accession>A0A6J5L272</accession>
<evidence type="ECO:0000313" key="1">
    <source>
        <dbReference type="EMBL" id="CAB4126590.1"/>
    </source>
</evidence>
<reference evidence="1" key="1">
    <citation type="submission" date="2020-04" db="EMBL/GenBank/DDBJ databases">
        <authorList>
            <person name="Chiriac C."/>
            <person name="Salcher M."/>
            <person name="Ghai R."/>
            <person name="Kavagutti S V."/>
        </authorList>
    </citation>
    <scope>NUCLEOTIDE SEQUENCE</scope>
</reference>
<sequence length="150" mass="16840">MNSNSKELAPLQSHSLEMVDLTKRPTINLTIEYWSPQTIGEFKNCVVLYVGDVISPSYNDPKVGVELRTLVIAAQENGVMRRYKNSSKLLVSTIEDALNAGEILPNQTWLKITYLGERRNKTNSFKSRMFSVELYGAISTSSPPPEDVPF</sequence>
<protein>
    <submittedName>
        <fullName evidence="1">Uncharacterized protein</fullName>
    </submittedName>
</protein>
<name>A0A6J5L272_9CAUD</name>
<proteinExistence type="predicted"/>
<organism evidence="1">
    <name type="scientific">uncultured Caudovirales phage</name>
    <dbReference type="NCBI Taxonomy" id="2100421"/>
    <lineage>
        <taxon>Viruses</taxon>
        <taxon>Duplodnaviria</taxon>
        <taxon>Heunggongvirae</taxon>
        <taxon>Uroviricota</taxon>
        <taxon>Caudoviricetes</taxon>
        <taxon>Peduoviridae</taxon>
        <taxon>Maltschvirus</taxon>
        <taxon>Maltschvirus maltsch</taxon>
    </lineage>
</organism>